<sequence>MLDHNEPSSEEAAAETLHSAKMLTRITKFADSTSVLAASPRGCRYQLNVAVPFAQLPKPPAKACVMPNSNGSQSFWHSASLSLACGAYPPPFTLPAPREKRYILKPTFLQVYSSLWEPQPCLPLHACPTVWEPLPNALIPQVKNRNLVIVVSTFQYHMQAPANPAVNTHMDRSSVLSSCRPVAARPEDDPEHKYSEWHLLPDLLLEQVFQYLTLCERYNASLVCSNWYAAFYFPRVWYTFVFHDELLTKRKFNYYSGYQKRLDHYKVTIFLSNMGKFIKTLIIKPMTNFFSLYEFCNMSCFMNHKVPGTLDNVHTFRFHFSCHLAQRSEEVVFGTGGEIPADVQAPPRDLDQTEDVCVECCETLQTLILVNITKHSHCLLHPGAFVNLQTLVISPQNIGEDLLELLSHTTVRNMFIVQNKYTENGRILDPLAWKRCRKTNPRLRVHLSSEGNSKKEILWQRRAPVKSIVYESPYAKITTSVMMQLVELYHSDLEVFAHKQLPRFHMPRSFHDRADSSLILLARQCPYLHTLVVREKISTATVLLLVYTAKNLQFLYVRRNAILLKADWPMNPDWTFEFYDWLRRSARSYEAMEREVSQMLGHRWQALTDKQYKNLQLDLEKSRYMYF</sequence>
<dbReference type="Pfam" id="PF00646">
    <property type="entry name" value="F-box"/>
    <property type="match status" value="1"/>
</dbReference>
<feature type="domain" description="F-box" evidence="1">
    <location>
        <begin position="194"/>
        <end position="240"/>
    </location>
</feature>
<dbReference type="EMBL" id="QCYY01002927">
    <property type="protein sequence ID" value="ROT66484.1"/>
    <property type="molecule type" value="Genomic_DNA"/>
</dbReference>
<comment type="caution">
    <text evidence="2">The sequence shown here is derived from an EMBL/GenBank/DDBJ whole genome shotgun (WGS) entry which is preliminary data.</text>
</comment>
<name>A0A3R7M3V3_PENVA</name>
<dbReference type="SUPFAM" id="SSF52047">
    <property type="entry name" value="RNI-like"/>
    <property type="match status" value="1"/>
</dbReference>
<dbReference type="SUPFAM" id="SSF81383">
    <property type="entry name" value="F-box domain"/>
    <property type="match status" value="1"/>
</dbReference>
<dbReference type="Gene3D" id="1.20.1280.50">
    <property type="match status" value="1"/>
</dbReference>
<gene>
    <name evidence="2" type="ORF">C7M84_015484</name>
</gene>
<evidence type="ECO:0000259" key="1">
    <source>
        <dbReference type="PROSITE" id="PS50181"/>
    </source>
</evidence>
<dbReference type="PANTHER" id="PTHR20872:SF1">
    <property type="entry name" value="F-BOX DOMAIN-CONTAINING PROTEIN"/>
    <property type="match status" value="1"/>
</dbReference>
<dbReference type="PROSITE" id="PS50181">
    <property type="entry name" value="FBOX"/>
    <property type="match status" value="1"/>
</dbReference>
<dbReference type="Gene3D" id="3.80.10.10">
    <property type="entry name" value="Ribonuclease Inhibitor"/>
    <property type="match status" value="1"/>
</dbReference>
<protein>
    <recommendedName>
        <fullName evidence="1">F-box domain-containing protein</fullName>
    </recommendedName>
</protein>
<dbReference type="PANTHER" id="PTHR20872">
    <property type="match status" value="1"/>
</dbReference>
<evidence type="ECO:0000313" key="3">
    <source>
        <dbReference type="Proteomes" id="UP000283509"/>
    </source>
</evidence>
<dbReference type="InterPro" id="IPR001810">
    <property type="entry name" value="F-box_dom"/>
</dbReference>
<dbReference type="InterPro" id="IPR036047">
    <property type="entry name" value="F-box-like_dom_sf"/>
</dbReference>
<dbReference type="STRING" id="6689.A0A3R7M3V3"/>
<reference evidence="2 3" key="2">
    <citation type="submission" date="2019-01" db="EMBL/GenBank/DDBJ databases">
        <title>The decoding of complex shrimp genome reveals the adaptation for benthos swimmer, frequently molting mechanism and breeding impact on genome.</title>
        <authorList>
            <person name="Sun Y."/>
            <person name="Gao Y."/>
            <person name="Yu Y."/>
        </authorList>
    </citation>
    <scope>NUCLEOTIDE SEQUENCE [LARGE SCALE GENOMIC DNA]</scope>
    <source>
        <tissue evidence="2">Muscle</tissue>
    </source>
</reference>
<accession>A0A3R7M3V3</accession>
<organism evidence="2 3">
    <name type="scientific">Penaeus vannamei</name>
    <name type="common">Whiteleg shrimp</name>
    <name type="synonym">Litopenaeus vannamei</name>
    <dbReference type="NCBI Taxonomy" id="6689"/>
    <lineage>
        <taxon>Eukaryota</taxon>
        <taxon>Metazoa</taxon>
        <taxon>Ecdysozoa</taxon>
        <taxon>Arthropoda</taxon>
        <taxon>Crustacea</taxon>
        <taxon>Multicrustacea</taxon>
        <taxon>Malacostraca</taxon>
        <taxon>Eumalacostraca</taxon>
        <taxon>Eucarida</taxon>
        <taxon>Decapoda</taxon>
        <taxon>Dendrobranchiata</taxon>
        <taxon>Penaeoidea</taxon>
        <taxon>Penaeidae</taxon>
        <taxon>Penaeus</taxon>
    </lineage>
</organism>
<keyword evidence="3" id="KW-1185">Reference proteome</keyword>
<dbReference type="AlphaFoldDB" id="A0A3R7M3V3"/>
<proteinExistence type="predicted"/>
<dbReference type="InterPro" id="IPR032675">
    <property type="entry name" value="LRR_dom_sf"/>
</dbReference>
<dbReference type="Proteomes" id="UP000283509">
    <property type="component" value="Unassembled WGS sequence"/>
</dbReference>
<evidence type="ECO:0000313" key="2">
    <source>
        <dbReference type="EMBL" id="ROT66484.1"/>
    </source>
</evidence>
<reference evidence="2 3" key="1">
    <citation type="submission" date="2018-04" db="EMBL/GenBank/DDBJ databases">
        <authorList>
            <person name="Zhang X."/>
            <person name="Yuan J."/>
            <person name="Li F."/>
            <person name="Xiang J."/>
        </authorList>
    </citation>
    <scope>NUCLEOTIDE SEQUENCE [LARGE SCALE GENOMIC DNA]</scope>
    <source>
        <tissue evidence="2">Muscle</tissue>
    </source>
</reference>
<dbReference type="SMART" id="SM00256">
    <property type="entry name" value="FBOX"/>
    <property type="match status" value="1"/>
</dbReference>